<keyword evidence="2" id="KW-1185">Reference proteome</keyword>
<reference evidence="1 2" key="1">
    <citation type="submission" date="2024-01" db="EMBL/GenBank/DDBJ databases">
        <title>Genome assemblies of Stephania.</title>
        <authorList>
            <person name="Yang L."/>
        </authorList>
    </citation>
    <scope>NUCLEOTIDE SEQUENCE [LARGE SCALE GENOMIC DNA]</scope>
    <source>
        <strain evidence="1">JXDWG</strain>
        <tissue evidence="1">Leaf</tissue>
    </source>
</reference>
<evidence type="ECO:0000313" key="1">
    <source>
        <dbReference type="EMBL" id="KAK9119003.1"/>
    </source>
</evidence>
<dbReference type="EMBL" id="JBBNAG010000007">
    <property type="protein sequence ID" value="KAK9119003.1"/>
    <property type="molecule type" value="Genomic_DNA"/>
</dbReference>
<comment type="caution">
    <text evidence="1">The sequence shown here is derived from an EMBL/GenBank/DDBJ whole genome shotgun (WGS) entry which is preliminary data.</text>
</comment>
<accession>A0AAP0NTX4</accession>
<sequence length="137" mass="15002">MAHLKSKEHSNPHPLPWNGKIAFVGGVTVNLCSRVRVLGLKIFSKLEGMARTKNTVSREEIGAQELKGMRGARRAQTALYRKSKELERGKSANKVGDLPNEASAAPGSNVLGKALAIWTSQDSQLGLFTNRPYNIYN</sequence>
<gene>
    <name evidence="1" type="ORF">Scep_017096</name>
</gene>
<protein>
    <submittedName>
        <fullName evidence="1">Uncharacterized protein</fullName>
    </submittedName>
</protein>
<evidence type="ECO:0000313" key="2">
    <source>
        <dbReference type="Proteomes" id="UP001419268"/>
    </source>
</evidence>
<dbReference type="AlphaFoldDB" id="A0AAP0NTX4"/>
<proteinExistence type="predicted"/>
<organism evidence="1 2">
    <name type="scientific">Stephania cephalantha</name>
    <dbReference type="NCBI Taxonomy" id="152367"/>
    <lineage>
        <taxon>Eukaryota</taxon>
        <taxon>Viridiplantae</taxon>
        <taxon>Streptophyta</taxon>
        <taxon>Embryophyta</taxon>
        <taxon>Tracheophyta</taxon>
        <taxon>Spermatophyta</taxon>
        <taxon>Magnoliopsida</taxon>
        <taxon>Ranunculales</taxon>
        <taxon>Menispermaceae</taxon>
        <taxon>Menispermoideae</taxon>
        <taxon>Cissampelideae</taxon>
        <taxon>Stephania</taxon>
    </lineage>
</organism>
<dbReference type="Proteomes" id="UP001419268">
    <property type="component" value="Unassembled WGS sequence"/>
</dbReference>
<name>A0AAP0NTX4_9MAGN</name>